<evidence type="ECO:0000256" key="2">
    <source>
        <dbReference type="ARBA" id="ARBA00023315"/>
    </source>
</evidence>
<evidence type="ECO:0000313" key="5">
    <source>
        <dbReference type="Proteomes" id="UP000189310"/>
    </source>
</evidence>
<evidence type="ECO:0000256" key="1">
    <source>
        <dbReference type="ARBA" id="ARBA00022679"/>
    </source>
</evidence>
<reference evidence="4 5" key="1">
    <citation type="submission" date="2017-01" db="EMBL/GenBank/DDBJ databases">
        <title>Pseudomonas psychrotolerans genome sequencing and assembly.</title>
        <authorList>
            <person name="Vyas B."/>
            <person name="Mayilraj S."/>
        </authorList>
    </citation>
    <scope>NUCLEOTIDE SEQUENCE [LARGE SCALE GENOMIC DNA]</scope>
    <source>
        <strain evidence="4 5">SDS18</strain>
    </source>
</reference>
<gene>
    <name evidence="4" type="ORF">BVL52_06180</name>
</gene>
<proteinExistence type="predicted"/>
<dbReference type="Pfam" id="PF00583">
    <property type="entry name" value="Acetyltransf_1"/>
    <property type="match status" value="1"/>
</dbReference>
<dbReference type="CDD" id="cd04301">
    <property type="entry name" value="NAT_SF"/>
    <property type="match status" value="1"/>
</dbReference>
<dbReference type="EMBL" id="MTLN01000003">
    <property type="protein sequence ID" value="ONN71924.1"/>
    <property type="molecule type" value="Genomic_DNA"/>
</dbReference>
<dbReference type="PANTHER" id="PTHR43877:SF1">
    <property type="entry name" value="ACETYLTRANSFERASE"/>
    <property type="match status" value="1"/>
</dbReference>
<organism evidence="4 5">
    <name type="scientific">Pseudomonas oryzihabitans</name>
    <dbReference type="NCBI Taxonomy" id="47885"/>
    <lineage>
        <taxon>Bacteria</taxon>
        <taxon>Pseudomonadati</taxon>
        <taxon>Pseudomonadota</taxon>
        <taxon>Gammaproteobacteria</taxon>
        <taxon>Pseudomonadales</taxon>
        <taxon>Pseudomonadaceae</taxon>
        <taxon>Pseudomonas</taxon>
    </lineage>
</organism>
<dbReference type="RefSeq" id="WP_027601030.1">
    <property type="nucleotide sequence ID" value="NZ_MTLN01000003.1"/>
</dbReference>
<dbReference type="Gene3D" id="3.40.630.30">
    <property type="match status" value="1"/>
</dbReference>
<keyword evidence="1" id="KW-0808">Transferase</keyword>
<keyword evidence="5" id="KW-1185">Reference proteome</keyword>
<dbReference type="SUPFAM" id="SSF55729">
    <property type="entry name" value="Acyl-CoA N-acyltransferases (Nat)"/>
    <property type="match status" value="1"/>
</dbReference>
<feature type="domain" description="N-acetyltransferase" evidence="3">
    <location>
        <begin position="3"/>
        <end position="145"/>
    </location>
</feature>
<sequence length="145" mass="16433">MTLVYRQAGLADLEVLTGFNAGLQCDQGSPQPLAEAALRQRLADWLSNGDYQAILAERDDRPMGYALYRLEDERIFLRHLYVVPGARRQGLGRAFYDHLREQLWPADRPVQLNVLANNARGQAFWQALGFEAFSLTLQQSPAHPH</sequence>
<evidence type="ECO:0000259" key="3">
    <source>
        <dbReference type="PROSITE" id="PS51186"/>
    </source>
</evidence>
<comment type="caution">
    <text evidence="4">The sequence shown here is derived from an EMBL/GenBank/DDBJ whole genome shotgun (WGS) entry which is preliminary data.</text>
</comment>
<dbReference type="PANTHER" id="PTHR43877">
    <property type="entry name" value="AMINOALKYLPHOSPHONATE N-ACETYLTRANSFERASE-RELATED-RELATED"/>
    <property type="match status" value="1"/>
</dbReference>
<dbReference type="Proteomes" id="UP000189310">
    <property type="component" value="Unassembled WGS sequence"/>
</dbReference>
<accession>A0ABX3IVS5</accession>
<keyword evidence="2" id="KW-0012">Acyltransferase</keyword>
<protein>
    <submittedName>
        <fullName evidence="4">GNAT family N-acetyltransferase</fullName>
    </submittedName>
</protein>
<dbReference type="InterPro" id="IPR016181">
    <property type="entry name" value="Acyl_CoA_acyltransferase"/>
</dbReference>
<evidence type="ECO:0000313" key="4">
    <source>
        <dbReference type="EMBL" id="ONN71924.1"/>
    </source>
</evidence>
<dbReference type="InterPro" id="IPR050832">
    <property type="entry name" value="Bact_Acetyltransf"/>
</dbReference>
<dbReference type="PROSITE" id="PS51186">
    <property type="entry name" value="GNAT"/>
    <property type="match status" value="1"/>
</dbReference>
<name>A0ABX3IVS5_9PSED</name>
<dbReference type="InterPro" id="IPR000182">
    <property type="entry name" value="GNAT_dom"/>
</dbReference>